<dbReference type="EMBL" id="CAJOBI010107286">
    <property type="protein sequence ID" value="CAF4616742.1"/>
    <property type="molecule type" value="Genomic_DNA"/>
</dbReference>
<comment type="caution">
    <text evidence="2">The sequence shown here is derived from an EMBL/GenBank/DDBJ whole genome shotgun (WGS) entry which is preliminary data.</text>
</comment>
<evidence type="ECO:0000313" key="2">
    <source>
        <dbReference type="EMBL" id="CAF4616742.1"/>
    </source>
</evidence>
<name>A0A8S2Z7H7_9BILA</name>
<proteinExistence type="predicted"/>
<evidence type="ECO:0000313" key="3">
    <source>
        <dbReference type="EMBL" id="CAF4729463.1"/>
    </source>
</evidence>
<accession>A0A8S2Z7H7</accession>
<dbReference type="EMBL" id="CAJOBI010132092">
    <property type="protein sequence ID" value="CAF4729463.1"/>
    <property type="molecule type" value="Genomic_DNA"/>
</dbReference>
<gene>
    <name evidence="2" type="ORF">SMN809_LOCUS39706</name>
    <name evidence="3" type="ORF">SMN809_LOCUS44202</name>
</gene>
<protein>
    <recommendedName>
        <fullName evidence="1">MBTPS1 third domain-containing protein</fullName>
    </recommendedName>
</protein>
<dbReference type="InterPro" id="IPR057060">
    <property type="entry name" value="MBTPS1_3rd"/>
</dbReference>
<feature type="domain" description="MBTPS1 third" evidence="1">
    <location>
        <begin position="1"/>
        <end position="49"/>
    </location>
</feature>
<feature type="non-terminal residue" evidence="2">
    <location>
        <position position="1"/>
    </location>
</feature>
<dbReference type="AlphaFoldDB" id="A0A8S2Z7H7"/>
<dbReference type="Proteomes" id="UP000676336">
    <property type="component" value="Unassembled WGS sequence"/>
</dbReference>
<dbReference type="Pfam" id="PF23094">
    <property type="entry name" value="MBTPS1_3rd"/>
    <property type="match status" value="1"/>
</dbReference>
<sequence>MSVHQNASGFEGIVQGHVTLTVESPAKDSESLPQRSDLQLPIRVRIIPT</sequence>
<evidence type="ECO:0000259" key="1">
    <source>
        <dbReference type="Pfam" id="PF23094"/>
    </source>
</evidence>
<reference evidence="2" key="1">
    <citation type="submission" date="2021-02" db="EMBL/GenBank/DDBJ databases">
        <authorList>
            <person name="Nowell W R."/>
        </authorList>
    </citation>
    <scope>NUCLEOTIDE SEQUENCE</scope>
</reference>
<organism evidence="2 4">
    <name type="scientific">Rotaria magnacalcarata</name>
    <dbReference type="NCBI Taxonomy" id="392030"/>
    <lineage>
        <taxon>Eukaryota</taxon>
        <taxon>Metazoa</taxon>
        <taxon>Spiralia</taxon>
        <taxon>Gnathifera</taxon>
        <taxon>Rotifera</taxon>
        <taxon>Eurotatoria</taxon>
        <taxon>Bdelloidea</taxon>
        <taxon>Philodinida</taxon>
        <taxon>Philodinidae</taxon>
        <taxon>Rotaria</taxon>
    </lineage>
</organism>
<evidence type="ECO:0000313" key="4">
    <source>
        <dbReference type="Proteomes" id="UP000676336"/>
    </source>
</evidence>